<feature type="non-terminal residue" evidence="1">
    <location>
        <position position="1"/>
    </location>
</feature>
<gene>
    <name evidence="1" type="ORF">METZ01_LOCUS340947</name>
</gene>
<evidence type="ECO:0000313" key="1">
    <source>
        <dbReference type="EMBL" id="SVC88093.1"/>
    </source>
</evidence>
<proteinExistence type="predicted"/>
<dbReference type="AlphaFoldDB" id="A0A382QRH9"/>
<accession>A0A382QRH9</accession>
<name>A0A382QRH9_9ZZZZ</name>
<sequence length="65" mass="7414">PIRELVGNLNNKHSKEIKNMRKMLILFMSVLFITSVYAEDYNTVADFSVDNVLNFAGNSNFTISQ</sequence>
<organism evidence="1">
    <name type="scientific">marine metagenome</name>
    <dbReference type="NCBI Taxonomy" id="408172"/>
    <lineage>
        <taxon>unclassified sequences</taxon>
        <taxon>metagenomes</taxon>
        <taxon>ecological metagenomes</taxon>
    </lineage>
</organism>
<protein>
    <submittedName>
        <fullName evidence="1">Uncharacterized protein</fullName>
    </submittedName>
</protein>
<reference evidence="1" key="1">
    <citation type="submission" date="2018-05" db="EMBL/GenBank/DDBJ databases">
        <authorList>
            <person name="Lanie J.A."/>
            <person name="Ng W.-L."/>
            <person name="Kazmierczak K.M."/>
            <person name="Andrzejewski T.M."/>
            <person name="Davidsen T.M."/>
            <person name="Wayne K.J."/>
            <person name="Tettelin H."/>
            <person name="Glass J.I."/>
            <person name="Rusch D."/>
            <person name="Podicherti R."/>
            <person name="Tsui H.-C.T."/>
            <person name="Winkler M.E."/>
        </authorList>
    </citation>
    <scope>NUCLEOTIDE SEQUENCE</scope>
</reference>
<dbReference type="EMBL" id="UINC01116387">
    <property type="protein sequence ID" value="SVC88093.1"/>
    <property type="molecule type" value="Genomic_DNA"/>
</dbReference>